<evidence type="ECO:0000259" key="3">
    <source>
        <dbReference type="Pfam" id="PF13514"/>
    </source>
</evidence>
<dbReference type="InterPro" id="IPR027417">
    <property type="entry name" value="P-loop_NTPase"/>
</dbReference>
<organism evidence="4">
    <name type="scientific">uncultured Eggerthella sp. SMG5</name>
    <dbReference type="NCBI Taxonomy" id="1131820"/>
    <lineage>
        <taxon>Bacteria</taxon>
        <taxon>Bacillati</taxon>
        <taxon>Actinomycetota</taxon>
        <taxon>Coriobacteriia</taxon>
        <taxon>Eggerthellales</taxon>
        <taxon>Eggerthellaceae</taxon>
        <taxon>Eggerthella</taxon>
        <taxon>environmental samples</taxon>
    </lineage>
</organism>
<dbReference type="SUPFAM" id="SSF52540">
    <property type="entry name" value="P-loop containing nucleoside triphosphate hydrolases"/>
    <property type="match status" value="1"/>
</dbReference>
<sequence>MGKKKNTSGEARISPLFLEHVKMSSFGKFSNIIVGPFSPGLNVVYGPNEAGKTTLNELVKGVLFGWPSSRGQGNSYRPESAERVGSLFFRDSSNGEVSEVKRAKNSEGITVPTGLLADIDQETYNTIFALTSDELLRLDRHNEVTAHLLTAGSGTGSSPAHALDEVNERIKQELSRSAKNPNSVPNLTEERLRLRELVHQGREEADALRAQEKMLASWGPRRDLLAQTQQQLNAEIEGLKTLRARVEEIDRSIEESRTSLHEALRLEDEASMHEGEPPHELAELVGLSREDQYQLADSLEDFERRRAKLEHSLDAARMDAVRSQSDYEVFAERAKAADSKIQFASQRKVKLGLALALTLLMAFAGSFVLYSSPDHGGVSYLIAGVALVAFALVIGAAGVSIALKPIPGEDELDEELKKRDWVVQQDKKTVEACERSLRDFDVQVVSFLEANGLKAAAGSLRRARRLLDQLDDYRTSCATENLNHQARSLQCASIRKELAECKNQRVELCRKAGFDDGASLEAISQAIERKEQDRAKTAAAAAETDRQHGELSERLAAARSSTDFDEAKFKCEEVEARLRETYRRLSVLFIAKRSLEAAIAEWERKSQPEVYRTASRLLSQMTDGAWRQVRMNAQGELEVIDAVKTVRPPHLLSLGTRQQLYLSLRIALLLSAVNVGRGLPVLCDDILVNFDDERRAQAAHALAELARYRQVILFTCHSDVAALMGTVDPRSNLIQL</sequence>
<keyword evidence="2" id="KW-1133">Transmembrane helix</keyword>
<name>H6WNR2_9ACTN</name>
<keyword evidence="2" id="KW-0472">Membrane</keyword>
<dbReference type="Pfam" id="PF13514">
    <property type="entry name" value="AAA_27"/>
    <property type="match status" value="1"/>
</dbReference>
<evidence type="ECO:0000256" key="1">
    <source>
        <dbReference type="SAM" id="Coils"/>
    </source>
</evidence>
<evidence type="ECO:0000256" key="2">
    <source>
        <dbReference type="SAM" id="Phobius"/>
    </source>
</evidence>
<dbReference type="PANTHER" id="PTHR41259:SF1">
    <property type="entry name" value="DOUBLE-STRAND BREAK REPAIR RAD50 ATPASE, PUTATIVE-RELATED"/>
    <property type="match status" value="1"/>
</dbReference>
<feature type="transmembrane region" description="Helical" evidence="2">
    <location>
        <begin position="378"/>
        <end position="403"/>
    </location>
</feature>
<feature type="coiled-coil region" evidence="1">
    <location>
        <begin position="225"/>
        <end position="259"/>
    </location>
</feature>
<dbReference type="Gene3D" id="3.40.50.300">
    <property type="entry name" value="P-loop containing nucleotide triphosphate hydrolases"/>
    <property type="match status" value="2"/>
</dbReference>
<dbReference type="AlphaFoldDB" id="H6WNR2"/>
<dbReference type="EMBL" id="JQ269598">
    <property type="protein sequence ID" value="AFA54843.1"/>
    <property type="molecule type" value="Genomic_DNA"/>
</dbReference>
<feature type="domain" description="YhaN AAA" evidence="3">
    <location>
        <begin position="18"/>
        <end position="196"/>
    </location>
</feature>
<reference evidence="4" key="1">
    <citation type="journal article" date="2012" name="ISME J.">
        <title>Functional metagenomics reveals novel salt tolerance loci from the human gut microbiome.</title>
        <authorList>
            <person name="Culligan E.P."/>
            <person name="Sleator R.D."/>
            <person name="Marchesi J.R."/>
            <person name="Hill C."/>
        </authorList>
    </citation>
    <scope>NUCLEOTIDE SEQUENCE</scope>
</reference>
<keyword evidence="1" id="KW-0175">Coiled coil</keyword>
<accession>H6WNR2</accession>
<keyword evidence="2" id="KW-0812">Transmembrane</keyword>
<protein>
    <recommendedName>
        <fullName evidence="3">YhaN AAA domain-containing protein</fullName>
    </recommendedName>
</protein>
<proteinExistence type="predicted"/>
<feature type="transmembrane region" description="Helical" evidence="2">
    <location>
        <begin position="351"/>
        <end position="372"/>
    </location>
</feature>
<dbReference type="InterPro" id="IPR038734">
    <property type="entry name" value="YhaN_AAA"/>
</dbReference>
<evidence type="ECO:0000313" key="4">
    <source>
        <dbReference type="EMBL" id="AFA54843.1"/>
    </source>
</evidence>
<dbReference type="PANTHER" id="PTHR41259">
    <property type="entry name" value="DOUBLE-STRAND BREAK REPAIR RAD50 ATPASE, PUTATIVE-RELATED"/>
    <property type="match status" value="1"/>
</dbReference>